<keyword evidence="5" id="KW-1185">Reference proteome</keyword>
<dbReference type="EMBL" id="JADCKQ010000008">
    <property type="protein sequence ID" value="MBI1494262.1"/>
    <property type="molecule type" value="Genomic_DNA"/>
</dbReference>
<keyword evidence="2" id="KW-0012">Acyltransferase</keyword>
<dbReference type="PROSITE" id="PS51186">
    <property type="entry name" value="GNAT"/>
    <property type="match status" value="1"/>
</dbReference>
<gene>
    <name evidence="4" type="ORF">H1D41_11495</name>
</gene>
<evidence type="ECO:0000313" key="4">
    <source>
        <dbReference type="EMBL" id="MBI1494262.1"/>
    </source>
</evidence>
<proteinExistence type="predicted"/>
<dbReference type="RefSeq" id="WP_228849039.1">
    <property type="nucleotide sequence ID" value="NZ_JADCKQ010000008.1"/>
</dbReference>
<dbReference type="Pfam" id="PF13673">
    <property type="entry name" value="Acetyltransf_10"/>
    <property type="match status" value="1"/>
</dbReference>
<evidence type="ECO:0000313" key="5">
    <source>
        <dbReference type="Proteomes" id="UP000640583"/>
    </source>
</evidence>
<comment type="caution">
    <text evidence="4">The sequence shown here is derived from an EMBL/GenBank/DDBJ whole genome shotgun (WGS) entry which is preliminary data.</text>
</comment>
<reference evidence="4" key="1">
    <citation type="submission" date="2020-10" db="EMBL/GenBank/DDBJ databases">
        <title>Paenihalocynthiibacter styelae gen. nov., sp. nov., isolated from stalked sea squirt Styela clava.</title>
        <authorList>
            <person name="Kim Y.-O."/>
            <person name="Yoon J.-H."/>
        </authorList>
    </citation>
    <scope>NUCLEOTIDE SEQUENCE</scope>
    <source>
        <strain evidence="4">MYP1-1</strain>
    </source>
</reference>
<evidence type="ECO:0000259" key="3">
    <source>
        <dbReference type="PROSITE" id="PS51186"/>
    </source>
</evidence>
<dbReference type="InterPro" id="IPR050832">
    <property type="entry name" value="Bact_Acetyltransf"/>
</dbReference>
<dbReference type="InterPro" id="IPR000182">
    <property type="entry name" value="GNAT_dom"/>
</dbReference>
<accession>A0A8J7IEX8</accession>
<organism evidence="4 5">
    <name type="scientific">Halocynthiibacter styelae</name>
    <dbReference type="NCBI Taxonomy" id="2761955"/>
    <lineage>
        <taxon>Bacteria</taxon>
        <taxon>Pseudomonadati</taxon>
        <taxon>Pseudomonadota</taxon>
        <taxon>Alphaproteobacteria</taxon>
        <taxon>Rhodobacterales</taxon>
        <taxon>Paracoccaceae</taxon>
        <taxon>Halocynthiibacter</taxon>
    </lineage>
</organism>
<dbReference type="Proteomes" id="UP000640583">
    <property type="component" value="Unassembled WGS sequence"/>
</dbReference>
<dbReference type="SUPFAM" id="SSF55729">
    <property type="entry name" value="Acyl-CoA N-acyltransferases (Nat)"/>
    <property type="match status" value="1"/>
</dbReference>
<sequence>MINIEQALPLRQGVLWPGHPLSHAMVPGDEAALHFGLYHEETLVSVASLFPDDHSGIQLRKFATLPHLQGQGFGRRMLDHLLTQARDSGATHLWCDARVSARDFYAKSGFREEGEVFERKGQSYIVMQHTFDRP</sequence>
<dbReference type="Gene3D" id="3.40.630.30">
    <property type="match status" value="1"/>
</dbReference>
<feature type="domain" description="N-acetyltransferase" evidence="3">
    <location>
        <begin position="1"/>
        <end position="132"/>
    </location>
</feature>
<keyword evidence="1" id="KW-0808">Transferase</keyword>
<dbReference type="InterPro" id="IPR016181">
    <property type="entry name" value="Acyl_CoA_acyltransferase"/>
</dbReference>
<dbReference type="CDD" id="cd04301">
    <property type="entry name" value="NAT_SF"/>
    <property type="match status" value="1"/>
</dbReference>
<dbReference type="PANTHER" id="PTHR43877">
    <property type="entry name" value="AMINOALKYLPHOSPHONATE N-ACETYLTRANSFERASE-RELATED-RELATED"/>
    <property type="match status" value="1"/>
</dbReference>
<dbReference type="AlphaFoldDB" id="A0A8J7IEX8"/>
<protein>
    <submittedName>
        <fullName evidence="4">GNAT family N-acetyltransferase</fullName>
    </submittedName>
</protein>
<evidence type="ECO:0000256" key="1">
    <source>
        <dbReference type="ARBA" id="ARBA00022679"/>
    </source>
</evidence>
<dbReference type="GO" id="GO:0016747">
    <property type="term" value="F:acyltransferase activity, transferring groups other than amino-acyl groups"/>
    <property type="evidence" value="ECO:0007669"/>
    <property type="project" value="InterPro"/>
</dbReference>
<evidence type="ECO:0000256" key="2">
    <source>
        <dbReference type="ARBA" id="ARBA00023315"/>
    </source>
</evidence>
<name>A0A8J7IEX8_9RHOB</name>